<feature type="compositionally biased region" description="Basic and acidic residues" evidence="1">
    <location>
        <begin position="712"/>
        <end position="736"/>
    </location>
</feature>
<feature type="compositionally biased region" description="Basic and acidic residues" evidence="1">
    <location>
        <begin position="170"/>
        <end position="191"/>
    </location>
</feature>
<feature type="compositionally biased region" description="Polar residues" evidence="1">
    <location>
        <begin position="120"/>
        <end position="132"/>
    </location>
</feature>
<organism evidence="2 3">
    <name type="scientific">Plakobranchus ocellatus</name>
    <dbReference type="NCBI Taxonomy" id="259542"/>
    <lineage>
        <taxon>Eukaryota</taxon>
        <taxon>Metazoa</taxon>
        <taxon>Spiralia</taxon>
        <taxon>Lophotrochozoa</taxon>
        <taxon>Mollusca</taxon>
        <taxon>Gastropoda</taxon>
        <taxon>Heterobranchia</taxon>
        <taxon>Euthyneura</taxon>
        <taxon>Panpulmonata</taxon>
        <taxon>Sacoglossa</taxon>
        <taxon>Placobranchoidea</taxon>
        <taxon>Plakobranchidae</taxon>
        <taxon>Plakobranchus</taxon>
    </lineage>
</organism>
<feature type="compositionally biased region" description="Polar residues" evidence="1">
    <location>
        <begin position="843"/>
        <end position="863"/>
    </location>
</feature>
<accession>A0AAV3XXB7</accession>
<evidence type="ECO:0000256" key="1">
    <source>
        <dbReference type="SAM" id="MobiDB-lite"/>
    </source>
</evidence>
<comment type="caution">
    <text evidence="2">The sequence shown here is derived from an EMBL/GenBank/DDBJ whole genome shotgun (WGS) entry which is preliminary data.</text>
</comment>
<feature type="compositionally biased region" description="Low complexity" evidence="1">
    <location>
        <begin position="864"/>
        <end position="875"/>
    </location>
</feature>
<sequence>MMGLDLLPYLEDHCCLVAHNTVVFKLKLKYTDDLSIQDKSALLKCVSRQAAHDQLEQVLRAVLYILERDGQVSPIQTKDFVVHTKTIPWALANKIEFLVDGRSMHCYHDCLTFEVHCKQSSGVSTPSDTSICSKKRKPEEKTASSKGEHLLHDYSKPGSSVKNSQNNDASNKDRSLKASERTTRAGQHSKEMSASVIGDLHPQQKDTSQVDMYGIRTRSTAKNLALQSSEKGVGAVNTSANSQEKVRLRKHKSVPGNETLPTSSPKTKRKRSSETKENHLSKNLYGNSKDQEQNSPKMHAEKSKQAGLLNEGRNLDVLSAAYNPKSNTLKNAKDRGGLSKSVAIASQDVLEIDQETQNDNVVTKVALDCIKRYRHQRTQSLKCNTDTAASDTEMVRVNCPQKQQFSQSSLNYLEMQDTDIVEIYDNGSIISPSYTYGVHRSKRNNDSPLYLETNQKKHENANKTQETFNQSNSKICTPKKKLYSTRSDFVSLEDGSVSKRVKTACISEQSKTPIPLHRQNLNRVRKLRKERLIQSSCANGSVDIQRSPVDRHKHFGTDVIEQYKKTLAKGHSTQTKLAEQLGNGTTATADKVDLALEGHQSRGAKRISTCTQKNQRSEEGLSPPGKVSLQRKDQFSQPENSLHYSMNTSNNCVPYEIVRLDTTGKKKICSPFWINKEKAKMNSSEFSEESTEFSDINTACRGKRQNTVSQKNFEETFKSRSDSKLSRRQRRNEERMSSSTSYTKGSSVSSSPTLRPRRRGLHNKSRTGSSFSLSQNRTKRKSVRIVNVPMSTTRKKNLRLARNRLLTAKDGVWLLNSGQKKANVEANPNSRSHASKKRKQESRSSMQSVAEFTPSTTSEKLQMSTSSSSLSTPIISAPPGTSTNTDGDDHQEQEMPRADRPSKFWQVMSYFFKTKGNE</sequence>
<dbReference type="Proteomes" id="UP000735302">
    <property type="component" value="Unassembled WGS sequence"/>
</dbReference>
<reference evidence="2 3" key="1">
    <citation type="journal article" date="2021" name="Elife">
        <title>Chloroplast acquisition without the gene transfer in kleptoplastic sea slugs, Plakobranchus ocellatus.</title>
        <authorList>
            <person name="Maeda T."/>
            <person name="Takahashi S."/>
            <person name="Yoshida T."/>
            <person name="Shimamura S."/>
            <person name="Takaki Y."/>
            <person name="Nagai Y."/>
            <person name="Toyoda A."/>
            <person name="Suzuki Y."/>
            <person name="Arimoto A."/>
            <person name="Ishii H."/>
            <person name="Satoh N."/>
            <person name="Nishiyama T."/>
            <person name="Hasebe M."/>
            <person name="Maruyama T."/>
            <person name="Minagawa J."/>
            <person name="Obokata J."/>
            <person name="Shigenobu S."/>
        </authorList>
    </citation>
    <scope>NUCLEOTIDE SEQUENCE [LARGE SCALE GENOMIC DNA]</scope>
</reference>
<feature type="compositionally biased region" description="Low complexity" evidence="1">
    <location>
        <begin position="737"/>
        <end position="753"/>
    </location>
</feature>
<feature type="region of interest" description="Disordered" evidence="1">
    <location>
        <begin position="683"/>
        <end position="785"/>
    </location>
</feature>
<protein>
    <recommendedName>
        <fullName evidence="4">HORMA domain-containing protein</fullName>
    </recommendedName>
</protein>
<feature type="region of interest" description="Disordered" evidence="1">
    <location>
        <begin position="120"/>
        <end position="210"/>
    </location>
</feature>
<proteinExistence type="predicted"/>
<feature type="compositionally biased region" description="Basic and acidic residues" evidence="1">
    <location>
        <begin position="887"/>
        <end position="901"/>
    </location>
</feature>
<evidence type="ECO:0000313" key="2">
    <source>
        <dbReference type="EMBL" id="GFN74892.1"/>
    </source>
</evidence>
<feature type="region of interest" description="Disordered" evidence="1">
    <location>
        <begin position="226"/>
        <end position="308"/>
    </location>
</feature>
<gene>
    <name evidence="2" type="ORF">PoB_000139800</name>
</gene>
<feature type="region of interest" description="Disordered" evidence="1">
    <location>
        <begin position="597"/>
        <end position="647"/>
    </location>
</feature>
<keyword evidence="3" id="KW-1185">Reference proteome</keyword>
<feature type="compositionally biased region" description="Polar residues" evidence="1">
    <location>
        <begin position="635"/>
        <end position="647"/>
    </location>
</feature>
<feature type="compositionally biased region" description="Polar residues" evidence="1">
    <location>
        <begin position="819"/>
        <end position="832"/>
    </location>
</feature>
<feature type="compositionally biased region" description="Polar residues" evidence="1">
    <location>
        <begin position="284"/>
        <end position="296"/>
    </location>
</feature>
<feature type="compositionally biased region" description="Basic and acidic residues" evidence="1">
    <location>
        <begin position="137"/>
        <end position="155"/>
    </location>
</feature>
<feature type="compositionally biased region" description="Polar residues" evidence="1">
    <location>
        <begin position="226"/>
        <end position="243"/>
    </location>
</feature>
<feature type="compositionally biased region" description="Basic residues" evidence="1">
    <location>
        <begin position="755"/>
        <end position="765"/>
    </location>
</feature>
<evidence type="ECO:0008006" key="4">
    <source>
        <dbReference type="Google" id="ProtNLM"/>
    </source>
</evidence>
<dbReference type="AlphaFoldDB" id="A0AAV3XXB7"/>
<feature type="compositionally biased region" description="Polar residues" evidence="1">
    <location>
        <begin position="766"/>
        <end position="776"/>
    </location>
</feature>
<feature type="compositionally biased region" description="Polar residues" evidence="1">
    <location>
        <begin position="157"/>
        <end position="169"/>
    </location>
</feature>
<dbReference type="EMBL" id="BLXT01000179">
    <property type="protein sequence ID" value="GFN74892.1"/>
    <property type="molecule type" value="Genomic_DNA"/>
</dbReference>
<feature type="region of interest" description="Disordered" evidence="1">
    <location>
        <begin position="819"/>
        <end position="901"/>
    </location>
</feature>
<evidence type="ECO:0000313" key="3">
    <source>
        <dbReference type="Proteomes" id="UP000735302"/>
    </source>
</evidence>
<name>A0AAV3XXB7_9GAST</name>